<dbReference type="Proteomes" id="UP000652761">
    <property type="component" value="Unassembled WGS sequence"/>
</dbReference>
<accession>A0A843WN09</accession>
<dbReference type="InterPro" id="IPR006913">
    <property type="entry name" value="CENP-V/GFA"/>
</dbReference>
<dbReference type="EMBL" id="NMUH01003402">
    <property type="protein sequence ID" value="MQM05394.1"/>
    <property type="molecule type" value="Genomic_DNA"/>
</dbReference>
<dbReference type="InterPro" id="IPR052355">
    <property type="entry name" value="CENP-V-like"/>
</dbReference>
<dbReference type="GO" id="GO:0016846">
    <property type="term" value="F:carbon-sulfur lyase activity"/>
    <property type="evidence" value="ECO:0007669"/>
    <property type="project" value="InterPro"/>
</dbReference>
<protein>
    <recommendedName>
        <fullName evidence="4">CENP-V/GFA domain-containing protein</fullName>
    </recommendedName>
</protein>
<reference evidence="5" key="1">
    <citation type="submission" date="2017-07" db="EMBL/GenBank/DDBJ databases">
        <title>Taro Niue Genome Assembly and Annotation.</title>
        <authorList>
            <person name="Atibalentja N."/>
            <person name="Keating K."/>
            <person name="Fields C.J."/>
        </authorList>
    </citation>
    <scope>NUCLEOTIDE SEQUENCE</scope>
    <source>
        <strain evidence="5">Niue_2</strain>
        <tissue evidence="5">Leaf</tissue>
    </source>
</reference>
<dbReference type="OrthoDB" id="2993351at2759"/>
<dbReference type="PROSITE" id="PS51891">
    <property type="entry name" value="CENP_V_GFA"/>
    <property type="match status" value="1"/>
</dbReference>
<evidence type="ECO:0000313" key="5">
    <source>
        <dbReference type="EMBL" id="MQM05394.1"/>
    </source>
</evidence>
<dbReference type="GO" id="GO:0046872">
    <property type="term" value="F:metal ion binding"/>
    <property type="evidence" value="ECO:0007669"/>
    <property type="project" value="UniProtKB-KW"/>
</dbReference>
<gene>
    <name evidence="5" type="ORF">Taro_038206</name>
</gene>
<evidence type="ECO:0000256" key="1">
    <source>
        <dbReference type="ARBA" id="ARBA00005495"/>
    </source>
</evidence>
<comment type="caution">
    <text evidence="5">The sequence shown here is derived from an EMBL/GenBank/DDBJ whole genome shotgun (WGS) entry which is preliminary data.</text>
</comment>
<comment type="similarity">
    <text evidence="1">Belongs to the Gfa family.</text>
</comment>
<evidence type="ECO:0000256" key="3">
    <source>
        <dbReference type="ARBA" id="ARBA00022833"/>
    </source>
</evidence>
<evidence type="ECO:0000256" key="2">
    <source>
        <dbReference type="ARBA" id="ARBA00022723"/>
    </source>
</evidence>
<name>A0A843WN09_COLES</name>
<dbReference type="PANTHER" id="PTHR28620">
    <property type="entry name" value="CENTROMERE PROTEIN V"/>
    <property type="match status" value="1"/>
</dbReference>
<evidence type="ECO:0000259" key="4">
    <source>
        <dbReference type="PROSITE" id="PS51891"/>
    </source>
</evidence>
<proteinExistence type="inferred from homology"/>
<dbReference type="Pfam" id="PF04828">
    <property type="entry name" value="GFA"/>
    <property type="match status" value="1"/>
</dbReference>
<keyword evidence="6" id="KW-1185">Reference proteome</keyword>
<feature type="domain" description="CENP-V/GFA" evidence="4">
    <location>
        <begin position="34"/>
        <end position="147"/>
    </location>
</feature>
<dbReference type="PANTHER" id="PTHR28620:SF1">
    <property type="entry name" value="CENP-V_GFA DOMAIN-CONTAINING PROTEIN"/>
    <property type="match status" value="1"/>
</dbReference>
<dbReference type="InterPro" id="IPR011057">
    <property type="entry name" value="Mss4-like_sf"/>
</dbReference>
<dbReference type="SUPFAM" id="SSF51316">
    <property type="entry name" value="Mss4-like"/>
    <property type="match status" value="1"/>
</dbReference>
<organism evidence="5 6">
    <name type="scientific">Colocasia esculenta</name>
    <name type="common">Wild taro</name>
    <name type="synonym">Arum esculentum</name>
    <dbReference type="NCBI Taxonomy" id="4460"/>
    <lineage>
        <taxon>Eukaryota</taxon>
        <taxon>Viridiplantae</taxon>
        <taxon>Streptophyta</taxon>
        <taxon>Embryophyta</taxon>
        <taxon>Tracheophyta</taxon>
        <taxon>Spermatophyta</taxon>
        <taxon>Magnoliopsida</taxon>
        <taxon>Liliopsida</taxon>
        <taxon>Araceae</taxon>
        <taxon>Aroideae</taxon>
        <taxon>Colocasieae</taxon>
        <taxon>Colocasia</taxon>
    </lineage>
</organism>
<keyword evidence="2" id="KW-0479">Metal-binding</keyword>
<keyword evidence="3" id="KW-0862">Zinc</keyword>
<sequence>MVLYLLMENAARPIRTVSISSKKLHRMSSETVTHRGGCHCGHVRWEVIAPASVVAWNCNCSDCSVRGNTHFIVPSRKFKLIGESEQFITTYTFGTHTAKHTFCKVCGITSFYMPRSNPDGVAVTFSCVDPGTLTHVEIRHFDGKNWERSFDETSITSFSRTDGKG</sequence>
<dbReference type="Gene3D" id="2.170.150.70">
    <property type="match status" value="1"/>
</dbReference>
<dbReference type="AlphaFoldDB" id="A0A843WN09"/>
<evidence type="ECO:0000313" key="6">
    <source>
        <dbReference type="Proteomes" id="UP000652761"/>
    </source>
</evidence>